<sequence length="75" mass="8803">MLPELRGECQIRYLSNVGMLNYFLLVLSYNWLIIWSYSCPNICHVAHLNIHDELLCFKDVIAKVIYDVSFHLSLT</sequence>
<evidence type="ECO:0000256" key="1">
    <source>
        <dbReference type="SAM" id="Phobius"/>
    </source>
</evidence>
<dbReference type="AlphaFoldDB" id="A0A7J8SIZ2"/>
<keyword evidence="3" id="KW-1185">Reference proteome</keyword>
<dbReference type="EMBL" id="JABFAC010000010">
    <property type="protein sequence ID" value="MBA0626039.1"/>
    <property type="molecule type" value="Genomic_DNA"/>
</dbReference>
<name>A0A7J8SIZ2_GOSDV</name>
<evidence type="ECO:0000313" key="3">
    <source>
        <dbReference type="Proteomes" id="UP000593561"/>
    </source>
</evidence>
<reference evidence="2 3" key="1">
    <citation type="journal article" date="2019" name="Genome Biol. Evol.">
        <title>Insights into the evolution of the New World diploid cottons (Gossypium, subgenus Houzingenia) based on genome sequencing.</title>
        <authorList>
            <person name="Grover C.E."/>
            <person name="Arick M.A. 2nd"/>
            <person name="Thrash A."/>
            <person name="Conover J.L."/>
            <person name="Sanders W.S."/>
            <person name="Peterson D.G."/>
            <person name="Frelichowski J.E."/>
            <person name="Scheffler J.A."/>
            <person name="Scheffler B.E."/>
            <person name="Wendel J.F."/>
        </authorList>
    </citation>
    <scope>NUCLEOTIDE SEQUENCE [LARGE SCALE GENOMIC DNA]</scope>
    <source>
        <strain evidence="2">27</strain>
        <tissue evidence="2">Leaf</tissue>
    </source>
</reference>
<dbReference type="Proteomes" id="UP000593561">
    <property type="component" value="Unassembled WGS sequence"/>
</dbReference>
<organism evidence="2 3">
    <name type="scientific">Gossypium davidsonii</name>
    <name type="common">Davidson's cotton</name>
    <name type="synonym">Gossypium klotzschianum subsp. davidsonii</name>
    <dbReference type="NCBI Taxonomy" id="34287"/>
    <lineage>
        <taxon>Eukaryota</taxon>
        <taxon>Viridiplantae</taxon>
        <taxon>Streptophyta</taxon>
        <taxon>Embryophyta</taxon>
        <taxon>Tracheophyta</taxon>
        <taxon>Spermatophyta</taxon>
        <taxon>Magnoliopsida</taxon>
        <taxon>eudicotyledons</taxon>
        <taxon>Gunneridae</taxon>
        <taxon>Pentapetalae</taxon>
        <taxon>rosids</taxon>
        <taxon>malvids</taxon>
        <taxon>Malvales</taxon>
        <taxon>Malvaceae</taxon>
        <taxon>Malvoideae</taxon>
        <taxon>Gossypium</taxon>
    </lineage>
</organism>
<proteinExistence type="predicted"/>
<evidence type="ECO:0000313" key="2">
    <source>
        <dbReference type="EMBL" id="MBA0626039.1"/>
    </source>
</evidence>
<keyword evidence="1" id="KW-0812">Transmembrane</keyword>
<keyword evidence="1" id="KW-0472">Membrane</keyword>
<gene>
    <name evidence="2" type="ORF">Godav_003772</name>
</gene>
<comment type="caution">
    <text evidence="2">The sequence shown here is derived from an EMBL/GenBank/DDBJ whole genome shotgun (WGS) entry which is preliminary data.</text>
</comment>
<protein>
    <submittedName>
        <fullName evidence="2">Uncharacterized protein</fullName>
    </submittedName>
</protein>
<feature type="transmembrane region" description="Helical" evidence="1">
    <location>
        <begin position="20"/>
        <end position="38"/>
    </location>
</feature>
<keyword evidence="1" id="KW-1133">Transmembrane helix</keyword>
<accession>A0A7J8SIZ2</accession>